<dbReference type="AlphaFoldDB" id="A0AAV0UJ80"/>
<dbReference type="GO" id="GO:0004316">
    <property type="term" value="F:3-oxoacyl-[acyl-carrier-protein] reductase (NADPH) activity"/>
    <property type="evidence" value="ECO:0007669"/>
    <property type="project" value="UniProtKB-EC"/>
</dbReference>
<evidence type="ECO:0000256" key="2">
    <source>
        <dbReference type="ARBA" id="ARBA00012948"/>
    </source>
</evidence>
<evidence type="ECO:0000313" key="4">
    <source>
        <dbReference type="EMBL" id="CAI5735918.1"/>
    </source>
</evidence>
<evidence type="ECO:0000256" key="1">
    <source>
        <dbReference type="ARBA" id="ARBA00006484"/>
    </source>
</evidence>
<gene>
    <name evidence="4" type="ORF">PDE001_LOCUS6159</name>
</gene>
<dbReference type="PRINTS" id="PR00081">
    <property type="entry name" value="GDHRDH"/>
</dbReference>
<dbReference type="Pfam" id="PF00106">
    <property type="entry name" value="adh_short"/>
    <property type="match status" value="1"/>
</dbReference>
<dbReference type="PANTHER" id="PTHR42879">
    <property type="entry name" value="3-OXOACYL-(ACYL-CARRIER-PROTEIN) REDUCTASE"/>
    <property type="match status" value="1"/>
</dbReference>
<evidence type="ECO:0000313" key="5">
    <source>
        <dbReference type="Proteomes" id="UP001162029"/>
    </source>
</evidence>
<proteinExistence type="inferred from homology"/>
<dbReference type="SUPFAM" id="SSF51735">
    <property type="entry name" value="NAD(P)-binding Rossmann-fold domains"/>
    <property type="match status" value="1"/>
</dbReference>
<dbReference type="PANTHER" id="PTHR42879:SF2">
    <property type="entry name" value="3-OXOACYL-[ACYL-CARRIER-PROTEIN] REDUCTASE FABG"/>
    <property type="match status" value="1"/>
</dbReference>
<dbReference type="Pfam" id="PF13561">
    <property type="entry name" value="adh_short_C2"/>
    <property type="match status" value="1"/>
</dbReference>
<keyword evidence="5" id="KW-1185">Reference proteome</keyword>
<evidence type="ECO:0000256" key="3">
    <source>
        <dbReference type="ARBA" id="ARBA00048508"/>
    </source>
</evidence>
<dbReference type="Gene3D" id="3.40.50.720">
    <property type="entry name" value="NAD(P)-binding Rossmann-like Domain"/>
    <property type="match status" value="2"/>
</dbReference>
<dbReference type="InterPro" id="IPR036291">
    <property type="entry name" value="NAD(P)-bd_dom_sf"/>
</dbReference>
<dbReference type="EC" id="1.1.1.100" evidence="2"/>
<protein>
    <recommendedName>
        <fullName evidence="2">3-oxoacyl-[acyl-carrier-protein] reductase</fullName>
        <ecNumber evidence="2">1.1.1.100</ecNumber>
    </recommendedName>
</protein>
<dbReference type="InterPro" id="IPR050259">
    <property type="entry name" value="SDR"/>
</dbReference>
<name>A0AAV0UJ80_9STRA</name>
<sequence>MEARVALVTGGSSGIGFAVAQQLHRRGWQVAITSRDLGRAQNASQQISHDVLPLAYSCPRRSQEDASNKAAELVSQVSKELGASPSALINAAGMSKDSLLLRLKDADLEELLFTNLVGPVHEQSSGKRNDAETSGKHHQYRGVLWGLQGMWGKWLTQHPIGEIREADEVAQLVAFLASDEAAYITGQCIRIDGGLVI</sequence>
<dbReference type="Proteomes" id="UP001162029">
    <property type="component" value="Unassembled WGS sequence"/>
</dbReference>
<comment type="similarity">
    <text evidence="1">Belongs to the short-chain dehydrogenases/reductases (SDR) family.</text>
</comment>
<comment type="catalytic activity">
    <reaction evidence="3">
        <text>a (3R)-hydroxyacyl-[ACP] + NADP(+) = a 3-oxoacyl-[ACP] + NADPH + H(+)</text>
        <dbReference type="Rhea" id="RHEA:17397"/>
        <dbReference type="Rhea" id="RHEA-COMP:9916"/>
        <dbReference type="Rhea" id="RHEA-COMP:9945"/>
        <dbReference type="ChEBI" id="CHEBI:15378"/>
        <dbReference type="ChEBI" id="CHEBI:57783"/>
        <dbReference type="ChEBI" id="CHEBI:58349"/>
        <dbReference type="ChEBI" id="CHEBI:78776"/>
        <dbReference type="ChEBI" id="CHEBI:78827"/>
        <dbReference type="EC" id="1.1.1.100"/>
    </reaction>
</comment>
<organism evidence="4 5">
    <name type="scientific">Peronospora destructor</name>
    <dbReference type="NCBI Taxonomy" id="86335"/>
    <lineage>
        <taxon>Eukaryota</taxon>
        <taxon>Sar</taxon>
        <taxon>Stramenopiles</taxon>
        <taxon>Oomycota</taxon>
        <taxon>Peronosporomycetes</taxon>
        <taxon>Peronosporales</taxon>
        <taxon>Peronosporaceae</taxon>
        <taxon>Peronospora</taxon>
    </lineage>
</organism>
<dbReference type="InterPro" id="IPR002347">
    <property type="entry name" value="SDR_fam"/>
</dbReference>
<reference evidence="4" key="1">
    <citation type="submission" date="2022-12" db="EMBL/GenBank/DDBJ databases">
        <authorList>
            <person name="Webb A."/>
        </authorList>
    </citation>
    <scope>NUCLEOTIDE SEQUENCE</scope>
    <source>
        <strain evidence="4">Pd1</strain>
    </source>
</reference>
<dbReference type="EMBL" id="CANTFM010001154">
    <property type="protein sequence ID" value="CAI5735918.1"/>
    <property type="molecule type" value="Genomic_DNA"/>
</dbReference>
<comment type="caution">
    <text evidence="4">The sequence shown here is derived from an EMBL/GenBank/DDBJ whole genome shotgun (WGS) entry which is preliminary data.</text>
</comment>
<accession>A0AAV0UJ80</accession>